<reference evidence="2 3" key="1">
    <citation type="submission" date="2020-02" db="EMBL/GenBank/DDBJ databases">
        <title>Sequencing the genomes of 1000 actinobacteria strains.</title>
        <authorList>
            <person name="Klenk H.-P."/>
        </authorList>
    </citation>
    <scope>NUCLEOTIDE SEQUENCE [LARGE SCALE GENOMIC DNA]</scope>
    <source>
        <strain evidence="2 3">DSM 19609</strain>
    </source>
</reference>
<organism evidence="2 3">
    <name type="scientific">Brooklawnia cerclae</name>
    <dbReference type="NCBI Taxonomy" id="349934"/>
    <lineage>
        <taxon>Bacteria</taxon>
        <taxon>Bacillati</taxon>
        <taxon>Actinomycetota</taxon>
        <taxon>Actinomycetes</taxon>
        <taxon>Propionibacteriales</taxon>
        <taxon>Propionibacteriaceae</taxon>
        <taxon>Brooklawnia</taxon>
    </lineage>
</organism>
<dbReference type="EMBL" id="JAAMOZ010000001">
    <property type="protein sequence ID" value="NIH56531.1"/>
    <property type="molecule type" value="Genomic_DNA"/>
</dbReference>
<comment type="caution">
    <text evidence="2">The sequence shown here is derived from an EMBL/GenBank/DDBJ whole genome shotgun (WGS) entry which is preliminary data.</text>
</comment>
<dbReference type="SUPFAM" id="SSF52799">
    <property type="entry name" value="(Phosphotyrosine protein) phosphatases II"/>
    <property type="match status" value="1"/>
</dbReference>
<sequence length="259" mass="28077">MTSEPNWVGLDGVVNMRDLGGRTTTDGRIVRSRVVLRSDNLQDLPPSSVRVLLDDYELSDVVDLRTNRERRLSGPSPVDFRVSVHALSLYPEDDPDSLVPPWQEDLATIDPYEAVDFAQGMARHYLGYLRVRGDNVISALRVVSHSAGAVVVNCAAGKDRTGTTCAALLLTLGVPGEQVVADYAASNERVPAILERLGEGATAGSSDHEVAVKAQSTPPEVMESLLGYLDTDFGGIGGWLDRYGWTQDDQTLLETRLLG</sequence>
<dbReference type="Proteomes" id="UP000749311">
    <property type="component" value="Unassembled WGS sequence"/>
</dbReference>
<dbReference type="InterPro" id="IPR026893">
    <property type="entry name" value="Tyr/Ser_Pase_IphP-type"/>
</dbReference>
<protein>
    <submittedName>
        <fullName evidence="2">Protein tyrosine/serine phosphatase</fullName>
    </submittedName>
</protein>
<feature type="domain" description="Tyrosine specific protein phosphatases" evidence="1">
    <location>
        <begin position="134"/>
        <end position="180"/>
    </location>
</feature>
<dbReference type="InterPro" id="IPR000387">
    <property type="entry name" value="Tyr_Pase_dom"/>
</dbReference>
<accession>A0ABX0SIR5</accession>
<name>A0ABX0SIR5_9ACTN</name>
<gene>
    <name evidence="2" type="ORF">FB473_001176</name>
</gene>
<dbReference type="InterPro" id="IPR029021">
    <property type="entry name" value="Prot-tyrosine_phosphatase-like"/>
</dbReference>
<proteinExistence type="predicted"/>
<dbReference type="RefSeq" id="WP_167165565.1">
    <property type="nucleotide sequence ID" value="NZ_BAAAOO010000015.1"/>
</dbReference>
<evidence type="ECO:0000313" key="2">
    <source>
        <dbReference type="EMBL" id="NIH56531.1"/>
    </source>
</evidence>
<keyword evidence="3" id="KW-1185">Reference proteome</keyword>
<evidence type="ECO:0000313" key="3">
    <source>
        <dbReference type="Proteomes" id="UP000749311"/>
    </source>
</evidence>
<dbReference type="Pfam" id="PF13350">
    <property type="entry name" value="Y_phosphatase3"/>
    <property type="match status" value="1"/>
</dbReference>
<dbReference type="PROSITE" id="PS50056">
    <property type="entry name" value="TYR_PHOSPHATASE_2"/>
    <property type="match status" value="1"/>
</dbReference>
<dbReference type="Gene3D" id="3.90.190.10">
    <property type="entry name" value="Protein tyrosine phosphatase superfamily"/>
    <property type="match status" value="1"/>
</dbReference>
<evidence type="ECO:0000259" key="1">
    <source>
        <dbReference type="PROSITE" id="PS50056"/>
    </source>
</evidence>